<dbReference type="PANTHER" id="PTHR30007:SF0">
    <property type="entry name" value="TRANSPOSASE"/>
    <property type="match status" value="1"/>
</dbReference>
<dbReference type="GO" id="GO:0004803">
    <property type="term" value="F:transposase activity"/>
    <property type="evidence" value="ECO:0007669"/>
    <property type="project" value="InterPro"/>
</dbReference>
<name>A0A3A9YFA1_9ACTN</name>
<organism evidence="4 5">
    <name type="scientific">Streptomyces hoynatensis</name>
    <dbReference type="NCBI Taxonomy" id="1141874"/>
    <lineage>
        <taxon>Bacteria</taxon>
        <taxon>Bacillati</taxon>
        <taxon>Actinomycetota</taxon>
        <taxon>Actinomycetes</taxon>
        <taxon>Kitasatosporales</taxon>
        <taxon>Streptomycetaceae</taxon>
        <taxon>Streptomyces</taxon>
    </lineage>
</organism>
<sequence length="190" mass="20663">MGPKNLPSSSSRLNRGYNRAPHGALDAIRYIVDNGAKWQALPAGFPPWETVYAVFRRWHRAGVVAWIRDQLRRRIRTGKGRCPYPVTLIVDSQAVKGASTVAAASRGYDAGKKINGRKRHIAVDTLGLPVMITVTPDDPPADPQGLPDELVEEALIAPVPGCQRRNTRTAAQPAGVLQRCPAPYASEGPR</sequence>
<reference evidence="4 5" key="1">
    <citation type="journal article" date="2014" name="Int. J. Syst. Evol. Microbiol.">
        <title>Streptomyces hoynatensis sp. nov., isolated from deep marine sediment.</title>
        <authorList>
            <person name="Veyisoglu A."/>
            <person name="Sahin N."/>
        </authorList>
    </citation>
    <scope>NUCLEOTIDE SEQUENCE [LARGE SCALE GENOMIC DNA]</scope>
    <source>
        <strain evidence="4 5">KCTC 29097</strain>
    </source>
</reference>
<feature type="region of interest" description="Disordered" evidence="1">
    <location>
        <begin position="166"/>
        <end position="190"/>
    </location>
</feature>
<evidence type="ECO:0000259" key="3">
    <source>
        <dbReference type="Pfam" id="PF13340"/>
    </source>
</evidence>
<dbReference type="Proteomes" id="UP000272474">
    <property type="component" value="Unassembled WGS sequence"/>
</dbReference>
<protein>
    <submittedName>
        <fullName evidence="4">Transposase</fullName>
    </submittedName>
</protein>
<comment type="caution">
    <text evidence="4">The sequence shown here is derived from an EMBL/GenBank/DDBJ whole genome shotgun (WGS) entry which is preliminary data.</text>
</comment>
<keyword evidence="5" id="KW-1185">Reference proteome</keyword>
<dbReference type="GO" id="GO:0006313">
    <property type="term" value="P:DNA transposition"/>
    <property type="evidence" value="ECO:0007669"/>
    <property type="project" value="InterPro"/>
</dbReference>
<dbReference type="InterPro" id="IPR002559">
    <property type="entry name" value="Transposase_11"/>
</dbReference>
<accession>A0A3A9YFA1</accession>
<dbReference type="Pfam" id="PF01609">
    <property type="entry name" value="DDE_Tnp_1"/>
    <property type="match status" value="1"/>
</dbReference>
<dbReference type="InterPro" id="IPR025161">
    <property type="entry name" value="IS402-like_dom"/>
</dbReference>
<dbReference type="GO" id="GO:0003677">
    <property type="term" value="F:DNA binding"/>
    <property type="evidence" value="ECO:0007669"/>
    <property type="project" value="InterPro"/>
</dbReference>
<evidence type="ECO:0000313" key="4">
    <source>
        <dbReference type="EMBL" id="RKN35880.1"/>
    </source>
</evidence>
<feature type="domain" description="Insertion element IS402-like" evidence="3">
    <location>
        <begin position="11"/>
        <end position="65"/>
    </location>
</feature>
<gene>
    <name evidence="4" type="ORF">D7294_30720</name>
</gene>
<dbReference type="EMBL" id="RBAL01000035">
    <property type="protein sequence ID" value="RKN35880.1"/>
    <property type="molecule type" value="Genomic_DNA"/>
</dbReference>
<proteinExistence type="predicted"/>
<dbReference type="Pfam" id="PF13340">
    <property type="entry name" value="DUF4096"/>
    <property type="match status" value="1"/>
</dbReference>
<evidence type="ECO:0000313" key="5">
    <source>
        <dbReference type="Proteomes" id="UP000272474"/>
    </source>
</evidence>
<dbReference type="AlphaFoldDB" id="A0A3A9YFA1"/>
<dbReference type="PANTHER" id="PTHR30007">
    <property type="entry name" value="PHP DOMAIN PROTEIN"/>
    <property type="match status" value="1"/>
</dbReference>
<feature type="domain" description="Transposase IS4-like" evidence="2">
    <location>
        <begin position="87"/>
        <end position="153"/>
    </location>
</feature>
<evidence type="ECO:0000259" key="2">
    <source>
        <dbReference type="Pfam" id="PF01609"/>
    </source>
</evidence>
<evidence type="ECO:0000256" key="1">
    <source>
        <dbReference type="SAM" id="MobiDB-lite"/>
    </source>
</evidence>